<dbReference type="EMBL" id="QJPH01000383">
    <property type="protein sequence ID" value="PZN75494.1"/>
    <property type="molecule type" value="Genomic_DNA"/>
</dbReference>
<proteinExistence type="predicted"/>
<dbReference type="Proteomes" id="UP000249396">
    <property type="component" value="Unassembled WGS sequence"/>
</dbReference>
<dbReference type="InterPro" id="IPR025528">
    <property type="entry name" value="BrnA_antitoxin"/>
</dbReference>
<accession>A0A2W4SRY3</accession>
<protein>
    <recommendedName>
        <fullName evidence="3">3-oxoacyl-ACP synthase</fullName>
    </recommendedName>
</protein>
<comment type="caution">
    <text evidence="1">The sequence shown here is derived from an EMBL/GenBank/DDBJ whole genome shotgun (WGS) entry which is preliminary data.</text>
</comment>
<dbReference type="Pfam" id="PF14384">
    <property type="entry name" value="BrnA_antitoxin"/>
    <property type="match status" value="1"/>
</dbReference>
<reference evidence="1 2" key="1">
    <citation type="journal article" date="2018" name="Aquat. Microb. Ecol.">
        <title>Gammaproteobacterial methanotrophs dominate.</title>
        <authorList>
            <person name="Rissanen A.J."/>
            <person name="Saarenheimo J."/>
            <person name="Tiirola M."/>
            <person name="Peura S."/>
            <person name="Aalto S.L."/>
            <person name="Karvinen A."/>
            <person name="Nykanen H."/>
        </authorList>
    </citation>
    <scope>NUCLEOTIDE SEQUENCE [LARGE SCALE GENOMIC DNA]</scope>
    <source>
        <strain evidence="1">AMbin10</strain>
    </source>
</reference>
<evidence type="ECO:0000313" key="1">
    <source>
        <dbReference type="EMBL" id="PZN75494.1"/>
    </source>
</evidence>
<dbReference type="AlphaFoldDB" id="A0A2W4SRY3"/>
<evidence type="ECO:0008006" key="3">
    <source>
        <dbReference type="Google" id="ProtNLM"/>
    </source>
</evidence>
<gene>
    <name evidence="1" type="ORF">DM484_18465</name>
</gene>
<name>A0A2W4SRY3_9GAMM</name>
<organism evidence="1 2">
    <name type="scientific">Candidatus Methylumidiphilus alinenensis</name>
    <dbReference type="NCBI Taxonomy" id="2202197"/>
    <lineage>
        <taxon>Bacteria</taxon>
        <taxon>Pseudomonadati</taxon>
        <taxon>Pseudomonadota</taxon>
        <taxon>Gammaproteobacteria</taxon>
        <taxon>Methylococcales</taxon>
        <taxon>Candidatus Methylumidiphilus</taxon>
    </lineage>
</organism>
<sequence length="112" mass="12948">MRKKEFIVHSSAADIEERLEHGESKTDWQRVKAMTQAEVERLSDEDEGALPEGWENTVVMGLPPRKKDVHIRLDSDILDWFKARGAGYQTRINAVLRSFVQTRQQSEHNKTS</sequence>
<evidence type="ECO:0000313" key="2">
    <source>
        <dbReference type="Proteomes" id="UP000249396"/>
    </source>
</evidence>